<dbReference type="EMBL" id="CP073249">
    <property type="protein sequence ID" value="QUF04059.1"/>
    <property type="molecule type" value="Genomic_DNA"/>
</dbReference>
<evidence type="ECO:0000313" key="1">
    <source>
        <dbReference type="EMBL" id="QUF04059.1"/>
    </source>
</evidence>
<dbReference type="AlphaFoldDB" id="A0AA45L5Q5"/>
<name>A0AA45L5Q5_9PSEU</name>
<accession>A0AA45L5Q5</accession>
<protein>
    <submittedName>
        <fullName evidence="1">Uncharacterized protein</fullName>
    </submittedName>
</protein>
<proteinExistence type="predicted"/>
<gene>
    <name evidence="1" type="ORF">KCV87_32720</name>
</gene>
<reference evidence="1" key="1">
    <citation type="submission" date="2021-04" db="EMBL/GenBank/DDBJ databases">
        <title>Genomic sequence of Actinosynnema pretiosum subsp. pretiosum ATCC 31280 (C-14919).</title>
        <authorList>
            <person name="Bai L."/>
            <person name="Wang X."/>
            <person name="Xiao Y."/>
        </authorList>
    </citation>
    <scope>NUCLEOTIDE SEQUENCE</scope>
    <source>
        <strain evidence="1">ATCC 31280</strain>
    </source>
</reference>
<dbReference type="Proteomes" id="UP000677152">
    <property type="component" value="Chromosome"/>
</dbReference>
<sequence>MLPGQPGLVSRLRDRNSDANASSALWELYLHEMLLGSGCTVEIEPPLGSNGKNPDLLVSCGDERFVVEVIWTAQRIGSMANGALTPALTDAIESVSSPNFYLAVWGEQAG</sequence>
<organism evidence="1 2">
    <name type="scientific">Actinosynnema pretiosum subsp. pretiosum</name>
    <dbReference type="NCBI Taxonomy" id="103721"/>
    <lineage>
        <taxon>Bacteria</taxon>
        <taxon>Bacillati</taxon>
        <taxon>Actinomycetota</taxon>
        <taxon>Actinomycetes</taxon>
        <taxon>Pseudonocardiales</taxon>
        <taxon>Pseudonocardiaceae</taxon>
        <taxon>Actinosynnema</taxon>
    </lineage>
</organism>
<evidence type="ECO:0000313" key="2">
    <source>
        <dbReference type="Proteomes" id="UP000677152"/>
    </source>
</evidence>